<evidence type="ECO:0000313" key="2">
    <source>
        <dbReference type="EMBL" id="APY01282.1"/>
    </source>
</evidence>
<evidence type="ECO:0000256" key="1">
    <source>
        <dbReference type="SAM" id="SignalP"/>
    </source>
</evidence>
<dbReference type="KEGG" id="lvn:BWR22_13525"/>
<evidence type="ECO:0000313" key="3">
    <source>
        <dbReference type="Proteomes" id="UP000187506"/>
    </source>
</evidence>
<gene>
    <name evidence="2" type="ORF">BWR22_13525</name>
</gene>
<accession>A0AAC9PWX4</accession>
<dbReference type="SUPFAM" id="SSF56935">
    <property type="entry name" value="Porins"/>
    <property type="match status" value="1"/>
</dbReference>
<dbReference type="EMBL" id="CP019352">
    <property type="protein sequence ID" value="APY01282.1"/>
    <property type="molecule type" value="Genomic_DNA"/>
</dbReference>
<feature type="signal peptide" evidence="1">
    <location>
        <begin position="1"/>
        <end position="19"/>
    </location>
</feature>
<protein>
    <recommendedName>
        <fullName evidence="4">Long-subunit fatty acid transport protein</fullName>
    </recommendedName>
</protein>
<dbReference type="AlphaFoldDB" id="A0AAC9PWX4"/>
<dbReference type="Gene3D" id="2.40.160.60">
    <property type="entry name" value="Outer membrane protein transport protein (OMPP1/FadL/TodX)"/>
    <property type="match status" value="1"/>
</dbReference>
<dbReference type="RefSeq" id="WP_076734185.1">
    <property type="nucleotide sequence ID" value="NZ_CP019352.1"/>
</dbReference>
<keyword evidence="1" id="KW-0732">Signal</keyword>
<name>A0AAC9PWX4_9FLAO</name>
<evidence type="ECO:0008006" key="4">
    <source>
        <dbReference type="Google" id="ProtNLM"/>
    </source>
</evidence>
<dbReference type="Proteomes" id="UP000187506">
    <property type="component" value="Chromosome"/>
</dbReference>
<proteinExistence type="predicted"/>
<feature type="chain" id="PRO_5042114917" description="Long-subunit fatty acid transport protein" evidence="1">
    <location>
        <begin position="20"/>
        <end position="443"/>
    </location>
</feature>
<reference evidence="2 3" key="1">
    <citation type="submission" date="2017-01" db="EMBL/GenBank/DDBJ databases">
        <title>Complete genome of Lacinutrix venerupis DOK2-8 isolated from seawater in Dokdo.</title>
        <authorList>
            <person name="Chi W.-J."/>
            <person name="Kim J.H."/>
        </authorList>
    </citation>
    <scope>NUCLEOTIDE SEQUENCE [LARGE SCALE GENOMIC DNA]</scope>
    <source>
        <strain evidence="2 3">DOK2-8</strain>
    </source>
</reference>
<keyword evidence="3" id="KW-1185">Reference proteome</keyword>
<sequence length="443" mass="48817">MIRKLVLVFIALFAIQSYAQETTASPYSFYGIGTLKFKGSVENTSMGGLSIYKDSIHINFRNPATYGGNNLESFNNESRPVKFTIGGSHTSTKLKSNTSSDRVKSSTFDYVALSIPLGKLGFGFGLLPYTSVGYRLDTNNDAGNLDTRFNGEGGLNKAFLSFGYQITEGLSAGIDANYNFGNIQNNTIEFNYNSDGELLQTQSREENRSDLSGLNLNFGLHYQGMISDKLELQSAFTYSPSSNITSTNERSFSNVLVDIATGSEIAPTSEYSQTIEADLAAAGLDKTDLKLPSRISFGAGLGAPRKWFAGIEYTTQNTSEFSNVLYENTGSTFVDGSTLSLGGFYIPQYNSFSSYWKRVVYRAGLRFENTGLQVQNQTIKEFGISFGVGIPVGTIRNPFSNANFGFELGKRGTTEANLIQENFLKFKLSLSLNDRWFEKRKFN</sequence>
<organism evidence="2 3">
    <name type="scientific">Lacinutrix venerupis</name>
    <dbReference type="NCBI Taxonomy" id="1486034"/>
    <lineage>
        <taxon>Bacteria</taxon>
        <taxon>Pseudomonadati</taxon>
        <taxon>Bacteroidota</taxon>
        <taxon>Flavobacteriia</taxon>
        <taxon>Flavobacteriales</taxon>
        <taxon>Flavobacteriaceae</taxon>
        <taxon>Lacinutrix</taxon>
    </lineage>
</organism>